<name>A0ABR2IBP2_9EUKA</name>
<dbReference type="Proteomes" id="UP001470230">
    <property type="component" value="Unassembled WGS sequence"/>
</dbReference>
<dbReference type="InterPro" id="IPR023577">
    <property type="entry name" value="CYTH_domain"/>
</dbReference>
<reference evidence="2 3" key="1">
    <citation type="submission" date="2024-04" db="EMBL/GenBank/DDBJ databases">
        <title>Tritrichomonas musculus Genome.</title>
        <authorList>
            <person name="Alves-Ferreira E."/>
            <person name="Grigg M."/>
            <person name="Lorenzi H."/>
            <person name="Galac M."/>
        </authorList>
    </citation>
    <scope>NUCLEOTIDE SEQUENCE [LARGE SCALE GENOMIC DNA]</scope>
    <source>
        <strain evidence="2 3">EAF2021</strain>
    </source>
</reference>
<dbReference type="InterPro" id="IPR033469">
    <property type="entry name" value="CYTH-like_dom_sf"/>
</dbReference>
<dbReference type="PANTHER" id="PTHR34948:SF2">
    <property type="entry name" value="TRIPHOSPHATE TUNNEL METALLOENZYME 3"/>
    <property type="match status" value="1"/>
</dbReference>
<dbReference type="PANTHER" id="PTHR34948">
    <property type="entry name" value="OS08G0299200 PROTEIN"/>
    <property type="match status" value="1"/>
</dbReference>
<proteinExistence type="predicted"/>
<comment type="caution">
    <text evidence="2">The sequence shown here is derived from an EMBL/GenBank/DDBJ whole genome shotgun (WGS) entry which is preliminary data.</text>
</comment>
<evidence type="ECO:0000313" key="3">
    <source>
        <dbReference type="Proteomes" id="UP001470230"/>
    </source>
</evidence>
<evidence type="ECO:0000259" key="1">
    <source>
        <dbReference type="PROSITE" id="PS51707"/>
    </source>
</evidence>
<feature type="domain" description="CYTH" evidence="1">
    <location>
        <begin position="3"/>
        <end position="205"/>
    </location>
</feature>
<dbReference type="EMBL" id="JAPFFF010000018">
    <property type="protein sequence ID" value="KAK8860444.1"/>
    <property type="molecule type" value="Genomic_DNA"/>
</dbReference>
<keyword evidence="3" id="KW-1185">Reference proteome</keyword>
<protein>
    <recommendedName>
        <fullName evidence="1">CYTH domain-containing protein</fullName>
    </recommendedName>
</protein>
<gene>
    <name evidence="2" type="ORF">M9Y10_012109</name>
</gene>
<dbReference type="Pfam" id="PF01928">
    <property type="entry name" value="CYTH"/>
    <property type="match status" value="1"/>
</dbReference>
<dbReference type="PROSITE" id="PS51707">
    <property type="entry name" value="CYTH"/>
    <property type="match status" value="1"/>
</dbReference>
<sequence>MTEENIEVEVTLDLDKEGYELFCTEMNSFLIDIYDQWNIFFDTVDHSLLKSNKRCRVRSIDAQNSENKYTICSKTSKSDAIDGAIARRREVENNISKELFDNIVQHPEDYYKLAPNEIQEELPEFKDISFCFLVDFRSIRRIYKLGEFNIESDECILPDDSKFYQLDIESSKPEEAKRVVEQKLNDLGIKFEEAPYGKFTRLTKIPPNKRFSKRLRDQIEQNKDSKQ</sequence>
<accession>A0ABR2IBP2</accession>
<evidence type="ECO:0000313" key="2">
    <source>
        <dbReference type="EMBL" id="KAK8860444.1"/>
    </source>
</evidence>
<organism evidence="2 3">
    <name type="scientific">Tritrichomonas musculus</name>
    <dbReference type="NCBI Taxonomy" id="1915356"/>
    <lineage>
        <taxon>Eukaryota</taxon>
        <taxon>Metamonada</taxon>
        <taxon>Parabasalia</taxon>
        <taxon>Tritrichomonadida</taxon>
        <taxon>Tritrichomonadidae</taxon>
        <taxon>Tritrichomonas</taxon>
    </lineage>
</organism>
<dbReference type="SUPFAM" id="SSF55154">
    <property type="entry name" value="CYTH-like phosphatases"/>
    <property type="match status" value="1"/>
</dbReference>
<dbReference type="Gene3D" id="2.40.320.10">
    <property type="entry name" value="Hypothetical Protein Pfu-838710-001"/>
    <property type="match status" value="1"/>
</dbReference>